<evidence type="ECO:0000313" key="9">
    <source>
        <dbReference type="EnsemblMetazoa" id="HelroP191395"/>
    </source>
</evidence>
<dbReference type="AlphaFoldDB" id="T1FSY4"/>
<dbReference type="CTD" id="20211931"/>
<keyword evidence="1 4" id="KW-0479">Metal-binding</keyword>
<dbReference type="InterPro" id="IPR036886">
    <property type="entry name" value="Villin_headpiece_dom_sf"/>
</dbReference>
<keyword evidence="2 4" id="KW-0862">Zinc</keyword>
<feature type="compositionally biased region" description="Polar residues" evidence="5">
    <location>
        <begin position="135"/>
        <end position="157"/>
    </location>
</feature>
<evidence type="ECO:0000259" key="7">
    <source>
        <dbReference type="PROSITE" id="PS51089"/>
    </source>
</evidence>
<dbReference type="GO" id="GO:0046872">
    <property type="term" value="F:metal ion binding"/>
    <property type="evidence" value="ECO:0007669"/>
    <property type="project" value="UniProtKB-KW"/>
</dbReference>
<protein>
    <recommendedName>
        <fullName evidence="11">LIM zinc-binding domain-containing protein</fullName>
    </recommendedName>
</protein>
<keyword evidence="10" id="KW-1185">Reference proteome</keyword>
<dbReference type="EMBL" id="AMQM01003889">
    <property type="status" value="NOT_ANNOTATED_CDS"/>
    <property type="molecule type" value="Genomic_DNA"/>
</dbReference>
<feature type="region of interest" description="Disordered" evidence="5">
    <location>
        <begin position="418"/>
        <end position="440"/>
    </location>
</feature>
<dbReference type="EMBL" id="KB096365">
    <property type="protein sequence ID" value="ESO05180.1"/>
    <property type="molecule type" value="Genomic_DNA"/>
</dbReference>
<dbReference type="GO" id="GO:0051015">
    <property type="term" value="F:actin filament binding"/>
    <property type="evidence" value="ECO:0000318"/>
    <property type="project" value="GO_Central"/>
</dbReference>
<evidence type="ECO:0000256" key="3">
    <source>
        <dbReference type="ARBA" id="ARBA00023038"/>
    </source>
</evidence>
<dbReference type="InterPro" id="IPR051618">
    <property type="entry name" value="Actin-binding_LIM"/>
</dbReference>
<feature type="compositionally biased region" description="Polar residues" evidence="5">
    <location>
        <begin position="111"/>
        <end position="125"/>
    </location>
</feature>
<dbReference type="InterPro" id="IPR003128">
    <property type="entry name" value="Villin_headpiece"/>
</dbReference>
<sequence length="558" mass="62816">MGKYTCEACKKKCKKEAIRLQEKYFHLECFNCSECHKQLSMNGFYTRNNLHYCPEDYQRLFSVKCDACGELAEGEVMTVLGNKLFEPGEKVTFSKNISLCSSCCKLEEMNSVSGTPSTLGPMKQDSSLKQDSSMESKQSSHPLSSMSKPTSPIIQNGSIPNQQPAALLNGGLVNGVEKSKASSRSLPRIFGMPDNRFYNISYLERTQYNNFRRGPVQSATEHSTTHYHRPGYMEKMTFAKRSETSEALMPIERDDWPGPPEPAAAYPELLREKFFLKPTSGAEFVNVEGEEAKRIGELQKMSRESGTAAVFLKELQNLKKEGSPNLDPRNASRTPSAAVEPLHKPRYETPYYASPSRYLDMLPHRSKSTDNSMRNKPKVEDVVRPYTSLAIRTGSSLNTSLPYRVGSSMEARRRYTPLDSSIYGDDDDDRYSSRPQSAVDGLEPGRFSSLRVGEIDPDTGLRQSKHMRAATLPIGLTGFSNFTKLTAVGLKSAEPVKVYPYEQLLQINSKPLPGVNRNALENHLSKEEFHTLFQMDAHEFFQLPPWQRNELKIKVGLM</sequence>
<name>T1FSY4_HELRO</name>
<dbReference type="EnsemblMetazoa" id="HelroT191395">
    <property type="protein sequence ID" value="HelroP191395"/>
    <property type="gene ID" value="HelroG191395"/>
</dbReference>
<feature type="domain" description="LIM zinc-binding" evidence="6">
    <location>
        <begin position="4"/>
        <end position="63"/>
    </location>
</feature>
<accession>T1FSY4</accession>
<evidence type="ECO:0008006" key="11">
    <source>
        <dbReference type="Google" id="ProtNLM"/>
    </source>
</evidence>
<dbReference type="PANTHER" id="PTHR24213">
    <property type="entry name" value="ACTIN-BINDING LIM PROTEIN"/>
    <property type="match status" value="1"/>
</dbReference>
<dbReference type="OMA" id="MPNVNLQ"/>
<keyword evidence="3 4" id="KW-0440">LIM domain</keyword>
<dbReference type="HOGENOM" id="CLU_001357_12_3_1"/>
<feature type="region of interest" description="Disordered" evidence="5">
    <location>
        <begin position="320"/>
        <end position="340"/>
    </location>
</feature>
<dbReference type="KEGG" id="hro:HELRODRAFT_191395"/>
<dbReference type="eggNOG" id="KOG1044">
    <property type="taxonomic scope" value="Eukaryota"/>
</dbReference>
<dbReference type="Pfam" id="PF02209">
    <property type="entry name" value="VHP"/>
    <property type="match status" value="1"/>
</dbReference>
<evidence type="ECO:0000256" key="5">
    <source>
        <dbReference type="SAM" id="MobiDB-lite"/>
    </source>
</evidence>
<dbReference type="Pfam" id="PF00412">
    <property type="entry name" value="LIM"/>
    <property type="match status" value="1"/>
</dbReference>
<dbReference type="FunCoup" id="T1FSY4">
    <property type="interactions" value="184"/>
</dbReference>
<reference evidence="8 10" key="2">
    <citation type="journal article" date="2013" name="Nature">
        <title>Insights into bilaterian evolution from three spiralian genomes.</title>
        <authorList>
            <person name="Simakov O."/>
            <person name="Marletaz F."/>
            <person name="Cho S.J."/>
            <person name="Edsinger-Gonzales E."/>
            <person name="Havlak P."/>
            <person name="Hellsten U."/>
            <person name="Kuo D.H."/>
            <person name="Larsson T."/>
            <person name="Lv J."/>
            <person name="Arendt D."/>
            <person name="Savage R."/>
            <person name="Osoegawa K."/>
            <person name="de Jong P."/>
            <person name="Grimwood J."/>
            <person name="Chapman J.A."/>
            <person name="Shapiro H."/>
            <person name="Aerts A."/>
            <person name="Otillar R.P."/>
            <person name="Terry A.Y."/>
            <person name="Boore J.L."/>
            <person name="Grigoriev I.V."/>
            <person name="Lindberg D.R."/>
            <person name="Seaver E.C."/>
            <person name="Weisblat D.A."/>
            <person name="Putnam N.H."/>
            <person name="Rokhsar D.S."/>
        </authorList>
    </citation>
    <scope>NUCLEOTIDE SEQUENCE</scope>
</reference>
<dbReference type="PROSITE" id="PS50023">
    <property type="entry name" value="LIM_DOMAIN_2"/>
    <property type="match status" value="1"/>
</dbReference>
<feature type="domain" description="HP" evidence="7">
    <location>
        <begin position="493"/>
        <end position="558"/>
    </location>
</feature>
<dbReference type="OrthoDB" id="1746725at2759"/>
<dbReference type="GO" id="GO:0007010">
    <property type="term" value="P:cytoskeleton organization"/>
    <property type="evidence" value="ECO:0007669"/>
    <property type="project" value="InterPro"/>
</dbReference>
<evidence type="ECO:0000256" key="2">
    <source>
        <dbReference type="ARBA" id="ARBA00022833"/>
    </source>
</evidence>
<dbReference type="RefSeq" id="XP_009016495.1">
    <property type="nucleotide sequence ID" value="XM_009018247.1"/>
</dbReference>
<dbReference type="Gene3D" id="1.10.950.10">
    <property type="entry name" value="Villin headpiece domain"/>
    <property type="match status" value="1"/>
</dbReference>
<dbReference type="PANTHER" id="PTHR24213:SF9">
    <property type="entry name" value="UNCOORDINATED 115A, ISOFORM B-RELATED"/>
    <property type="match status" value="1"/>
</dbReference>
<dbReference type="Gene3D" id="2.10.110.10">
    <property type="entry name" value="Cysteine Rich Protein"/>
    <property type="match status" value="1"/>
</dbReference>
<dbReference type="InterPro" id="IPR001781">
    <property type="entry name" value="Znf_LIM"/>
</dbReference>
<reference evidence="9" key="3">
    <citation type="submission" date="2015-06" db="UniProtKB">
        <authorList>
            <consortium name="EnsemblMetazoa"/>
        </authorList>
    </citation>
    <scope>IDENTIFICATION</scope>
</reference>
<dbReference type="PROSITE" id="PS00478">
    <property type="entry name" value="LIM_DOMAIN_1"/>
    <property type="match status" value="1"/>
</dbReference>
<evidence type="ECO:0000259" key="6">
    <source>
        <dbReference type="PROSITE" id="PS50023"/>
    </source>
</evidence>
<evidence type="ECO:0000256" key="4">
    <source>
        <dbReference type="PROSITE-ProRule" id="PRU00125"/>
    </source>
</evidence>
<evidence type="ECO:0000313" key="8">
    <source>
        <dbReference type="EMBL" id="ESO05180.1"/>
    </source>
</evidence>
<gene>
    <name evidence="9" type="primary">20211931</name>
    <name evidence="8" type="ORF">HELRODRAFT_191395</name>
</gene>
<dbReference type="SMART" id="SM00153">
    <property type="entry name" value="VHP"/>
    <property type="match status" value="1"/>
</dbReference>
<dbReference type="CDD" id="cd08368">
    <property type="entry name" value="LIM"/>
    <property type="match status" value="1"/>
</dbReference>
<dbReference type="Proteomes" id="UP000015101">
    <property type="component" value="Unassembled WGS sequence"/>
</dbReference>
<proteinExistence type="predicted"/>
<dbReference type="GeneID" id="20211931"/>
<dbReference type="InParanoid" id="T1FSY4"/>
<evidence type="ECO:0000313" key="10">
    <source>
        <dbReference type="Proteomes" id="UP000015101"/>
    </source>
</evidence>
<feature type="region of interest" description="Disordered" evidence="5">
    <location>
        <begin position="111"/>
        <end position="157"/>
    </location>
</feature>
<dbReference type="GO" id="GO:0015629">
    <property type="term" value="C:actin cytoskeleton"/>
    <property type="evidence" value="ECO:0000318"/>
    <property type="project" value="GO_Central"/>
</dbReference>
<dbReference type="SMART" id="SM00132">
    <property type="entry name" value="LIM"/>
    <property type="match status" value="1"/>
</dbReference>
<dbReference type="SUPFAM" id="SSF57716">
    <property type="entry name" value="Glucocorticoid receptor-like (DNA-binding domain)"/>
    <property type="match status" value="1"/>
</dbReference>
<evidence type="ECO:0000256" key="1">
    <source>
        <dbReference type="ARBA" id="ARBA00022723"/>
    </source>
</evidence>
<dbReference type="PROSITE" id="PS51089">
    <property type="entry name" value="HP"/>
    <property type="match status" value="1"/>
</dbReference>
<reference evidence="10" key="1">
    <citation type="submission" date="2012-12" db="EMBL/GenBank/DDBJ databases">
        <authorList>
            <person name="Hellsten U."/>
            <person name="Grimwood J."/>
            <person name="Chapman J.A."/>
            <person name="Shapiro H."/>
            <person name="Aerts A."/>
            <person name="Otillar R.P."/>
            <person name="Terry A.Y."/>
            <person name="Boore J.L."/>
            <person name="Simakov O."/>
            <person name="Marletaz F."/>
            <person name="Cho S.-J."/>
            <person name="Edsinger-Gonzales E."/>
            <person name="Havlak P."/>
            <person name="Kuo D.-H."/>
            <person name="Larsson T."/>
            <person name="Lv J."/>
            <person name="Arendt D."/>
            <person name="Savage R."/>
            <person name="Osoegawa K."/>
            <person name="de Jong P."/>
            <person name="Lindberg D.R."/>
            <person name="Seaver E.C."/>
            <person name="Weisblat D.A."/>
            <person name="Putnam N.H."/>
            <person name="Grigoriev I.V."/>
            <person name="Rokhsar D.S."/>
        </authorList>
    </citation>
    <scope>NUCLEOTIDE SEQUENCE</scope>
</reference>
<dbReference type="STRING" id="6412.T1FSY4"/>
<dbReference type="SUPFAM" id="SSF47050">
    <property type="entry name" value="VHP, Villin headpiece domain"/>
    <property type="match status" value="1"/>
</dbReference>
<organism evidence="9 10">
    <name type="scientific">Helobdella robusta</name>
    <name type="common">Californian leech</name>
    <dbReference type="NCBI Taxonomy" id="6412"/>
    <lineage>
        <taxon>Eukaryota</taxon>
        <taxon>Metazoa</taxon>
        <taxon>Spiralia</taxon>
        <taxon>Lophotrochozoa</taxon>
        <taxon>Annelida</taxon>
        <taxon>Clitellata</taxon>
        <taxon>Hirudinea</taxon>
        <taxon>Rhynchobdellida</taxon>
        <taxon>Glossiphoniidae</taxon>
        <taxon>Helobdella</taxon>
    </lineage>
</organism>
<dbReference type="GO" id="GO:0030032">
    <property type="term" value="P:lamellipodium assembly"/>
    <property type="evidence" value="ECO:0000318"/>
    <property type="project" value="GO_Central"/>
</dbReference>